<dbReference type="GO" id="GO:0008409">
    <property type="term" value="F:5'-3' exonuclease activity"/>
    <property type="evidence" value="ECO:0007669"/>
    <property type="project" value="InterPro"/>
</dbReference>
<dbReference type="GO" id="GO:0006310">
    <property type="term" value="P:DNA recombination"/>
    <property type="evidence" value="ECO:0007669"/>
    <property type="project" value="InterPro"/>
</dbReference>
<evidence type="ECO:0000256" key="1">
    <source>
        <dbReference type="ARBA" id="ARBA00005915"/>
    </source>
</evidence>
<evidence type="ECO:0000256" key="3">
    <source>
        <dbReference type="ARBA" id="ARBA00022722"/>
    </source>
</evidence>
<dbReference type="Pfam" id="PF17768">
    <property type="entry name" value="RecJ_OB"/>
    <property type="match status" value="1"/>
</dbReference>
<name>A0A1A6C346_9GAMM</name>
<comment type="similarity">
    <text evidence="1">Belongs to the RecJ family.</text>
</comment>
<dbReference type="Gene3D" id="3.10.310.30">
    <property type="match status" value="1"/>
</dbReference>
<comment type="caution">
    <text evidence="9">The sequence shown here is derived from an EMBL/GenBank/DDBJ whole genome shotgun (WGS) entry which is preliminary data.</text>
</comment>
<dbReference type="Pfam" id="PF02272">
    <property type="entry name" value="DHHA1"/>
    <property type="match status" value="1"/>
</dbReference>
<dbReference type="GO" id="GO:0006281">
    <property type="term" value="P:DNA repair"/>
    <property type="evidence" value="ECO:0007669"/>
    <property type="project" value="InterPro"/>
</dbReference>
<feature type="domain" description="DDH" evidence="6">
    <location>
        <begin position="65"/>
        <end position="222"/>
    </location>
</feature>
<reference evidence="9 10" key="1">
    <citation type="journal article" date="2014" name="Genome Announc.">
        <title>Draft Genome Sequence of the Iron-Oxidizing, Acidophilic, and Halotolerant 'Thiobacillus prosperus' Type Strain DSM 5130.</title>
        <authorList>
            <person name="Ossandon F.J."/>
            <person name="Cardenas J.P."/>
            <person name="Corbett M."/>
            <person name="Quatrini R."/>
            <person name="Holmes D.S."/>
            <person name="Watkin E."/>
        </authorList>
    </citation>
    <scope>NUCLEOTIDE SEQUENCE [LARGE SCALE GENOMIC DNA]</scope>
    <source>
        <strain evidence="9 10">DSM 5130</strain>
    </source>
</reference>
<keyword evidence="4" id="KW-0378">Hydrolase</keyword>
<evidence type="ECO:0000259" key="7">
    <source>
        <dbReference type="Pfam" id="PF02272"/>
    </source>
</evidence>
<dbReference type="NCBIfam" id="TIGR00644">
    <property type="entry name" value="recJ"/>
    <property type="match status" value="1"/>
</dbReference>
<dbReference type="GO" id="GO:0003676">
    <property type="term" value="F:nucleic acid binding"/>
    <property type="evidence" value="ECO:0007669"/>
    <property type="project" value="InterPro"/>
</dbReference>
<dbReference type="Pfam" id="PF01368">
    <property type="entry name" value="DHH"/>
    <property type="match status" value="1"/>
</dbReference>
<dbReference type="OrthoDB" id="9809852at2"/>
<protein>
    <recommendedName>
        <fullName evidence="2">Single-stranded-DNA-specific exonuclease RecJ</fullName>
    </recommendedName>
</protein>
<dbReference type="InterPro" id="IPR051673">
    <property type="entry name" value="SSDNA_exonuclease_RecJ"/>
</dbReference>
<dbReference type="InterPro" id="IPR003156">
    <property type="entry name" value="DHHA1_dom"/>
</dbReference>
<dbReference type="RefSeq" id="WP_065089613.1">
    <property type="nucleotide sequence ID" value="NZ_JQSG02000004.1"/>
</dbReference>
<dbReference type="Gene3D" id="3.90.1640.30">
    <property type="match status" value="1"/>
</dbReference>
<dbReference type="EMBL" id="JQSG02000004">
    <property type="protein sequence ID" value="OBS08979.1"/>
    <property type="molecule type" value="Genomic_DNA"/>
</dbReference>
<evidence type="ECO:0000256" key="2">
    <source>
        <dbReference type="ARBA" id="ARBA00019841"/>
    </source>
</evidence>
<evidence type="ECO:0000313" key="10">
    <source>
        <dbReference type="Proteomes" id="UP000029273"/>
    </source>
</evidence>
<organism evidence="9 10">
    <name type="scientific">Acidihalobacter prosperus</name>
    <dbReference type="NCBI Taxonomy" id="160660"/>
    <lineage>
        <taxon>Bacteria</taxon>
        <taxon>Pseudomonadati</taxon>
        <taxon>Pseudomonadota</taxon>
        <taxon>Gammaproteobacteria</taxon>
        <taxon>Chromatiales</taxon>
        <taxon>Ectothiorhodospiraceae</taxon>
        <taxon>Acidihalobacter</taxon>
    </lineage>
</organism>
<keyword evidence="5 9" id="KW-0269">Exonuclease</keyword>
<evidence type="ECO:0000256" key="4">
    <source>
        <dbReference type="ARBA" id="ARBA00022801"/>
    </source>
</evidence>
<dbReference type="InterPro" id="IPR038763">
    <property type="entry name" value="DHH_sf"/>
</dbReference>
<evidence type="ECO:0000256" key="5">
    <source>
        <dbReference type="ARBA" id="ARBA00022839"/>
    </source>
</evidence>
<evidence type="ECO:0000259" key="6">
    <source>
        <dbReference type="Pfam" id="PF01368"/>
    </source>
</evidence>
<keyword evidence="10" id="KW-1185">Reference proteome</keyword>
<proteinExistence type="inferred from homology"/>
<evidence type="ECO:0000313" key="9">
    <source>
        <dbReference type="EMBL" id="OBS08979.1"/>
    </source>
</evidence>
<accession>A0A1A6C346</accession>
<gene>
    <name evidence="9" type="ORF">Thpro_022096</name>
</gene>
<dbReference type="Proteomes" id="UP000029273">
    <property type="component" value="Unassembled WGS sequence"/>
</dbReference>
<dbReference type="AlphaFoldDB" id="A0A1A6C346"/>
<evidence type="ECO:0000259" key="8">
    <source>
        <dbReference type="Pfam" id="PF17768"/>
    </source>
</evidence>
<dbReference type="InterPro" id="IPR001667">
    <property type="entry name" value="DDH_dom"/>
</dbReference>
<dbReference type="PANTHER" id="PTHR30255">
    <property type="entry name" value="SINGLE-STRANDED-DNA-SPECIFIC EXONUCLEASE RECJ"/>
    <property type="match status" value="1"/>
</dbReference>
<keyword evidence="3" id="KW-0540">Nuclease</keyword>
<feature type="domain" description="RecJ OB" evidence="8">
    <location>
        <begin position="459"/>
        <end position="566"/>
    </location>
</feature>
<dbReference type="SUPFAM" id="SSF64182">
    <property type="entry name" value="DHH phosphoesterases"/>
    <property type="match status" value="1"/>
</dbReference>
<feature type="domain" description="DHHA1" evidence="7">
    <location>
        <begin position="352"/>
        <end position="441"/>
    </location>
</feature>
<dbReference type="InterPro" id="IPR041122">
    <property type="entry name" value="RecJ_OB"/>
</dbReference>
<sequence>MNTIIKRRPNTASENLPLIERLFCARGVSGIEASGLSDIPPFDTLHGIHDAATLIADAIETGRHIRIIGDYDVDGATSTALVYRALALLGAKRVSFAVPNRITQGYGLSPALVQDAARDEARLLITVDNGISAFEGVDTARYLGLQVVITDHHLPGERLPNADAIVNPAIPGQDFPSRSLAGVGVAFYVMAAARAELDSRGAFAGRDKPSLSSLLDLVALGTVADVVKLDSLNRTLVRAGLRRIRHGMTATGLRALVDVAGRDITHLSETDLAFGVAPRLNAAGRLDDMTLGIECLLATDTEQARCLAGLLDITNQRRREIEQTMRAEALAECENLLDSLNNETPPPGLCVFQNDWHEGVVGLVAGKLKERFHRPAVAFAPGADGMLKGSARSIPGIHIRDVLADIESRSPGLLPKFGGHAMAAGLSIDAERLDTFRPLWETAIAERADPHAFEPVILTDGELAPDDLSLASAIDIEAAGPWGQGFPEPLFDGEFTVTGARIIGKEGNHLRLDLLDPRSGKIFPSVAFNHADIGLDDDPRGQSARFVYRLSANRFRGDVSLQLMVEAYDLPVAP</sequence>
<dbReference type="PANTHER" id="PTHR30255:SF2">
    <property type="entry name" value="SINGLE-STRANDED-DNA-SPECIFIC EXONUCLEASE RECJ"/>
    <property type="match status" value="1"/>
</dbReference>
<dbReference type="InterPro" id="IPR004610">
    <property type="entry name" value="RecJ"/>
</dbReference>